<dbReference type="RefSeq" id="WP_011719295.1">
    <property type="nucleotide sequence ID" value="NC_008578.1"/>
</dbReference>
<feature type="transmembrane region" description="Helical" evidence="5">
    <location>
        <begin position="207"/>
        <end position="227"/>
    </location>
</feature>
<comment type="subcellular location">
    <subcellularLocation>
        <location evidence="1">Cell membrane</location>
        <topology evidence="1">Multi-pass membrane protein</topology>
    </subcellularLocation>
</comment>
<dbReference type="SUPFAM" id="SSF103473">
    <property type="entry name" value="MFS general substrate transporter"/>
    <property type="match status" value="1"/>
</dbReference>
<keyword evidence="8" id="KW-1185">Reference proteome</keyword>
<dbReference type="Gene3D" id="1.20.1250.20">
    <property type="entry name" value="MFS general substrate transporter like domains"/>
    <property type="match status" value="1"/>
</dbReference>
<feature type="transmembrane region" description="Helical" evidence="5">
    <location>
        <begin position="364"/>
        <end position="381"/>
    </location>
</feature>
<evidence type="ECO:0000259" key="6">
    <source>
        <dbReference type="PROSITE" id="PS50850"/>
    </source>
</evidence>
<dbReference type="PROSITE" id="PS50850">
    <property type="entry name" value="MFS"/>
    <property type="match status" value="1"/>
</dbReference>
<dbReference type="HOGENOM" id="CLU_033532_1_1_11"/>
<dbReference type="Pfam" id="PF07690">
    <property type="entry name" value="MFS_1"/>
    <property type="match status" value="1"/>
</dbReference>
<gene>
    <name evidence="7" type="ordered locus">Acel_0458</name>
</gene>
<keyword evidence="3 5" id="KW-1133">Transmembrane helix</keyword>
<evidence type="ECO:0000256" key="4">
    <source>
        <dbReference type="ARBA" id="ARBA00023136"/>
    </source>
</evidence>
<dbReference type="GO" id="GO:0022857">
    <property type="term" value="F:transmembrane transporter activity"/>
    <property type="evidence" value="ECO:0007669"/>
    <property type="project" value="InterPro"/>
</dbReference>
<dbReference type="OrthoDB" id="9180256at2"/>
<dbReference type="InterPro" id="IPR036259">
    <property type="entry name" value="MFS_trans_sf"/>
</dbReference>
<dbReference type="EMBL" id="CP000481">
    <property type="protein sequence ID" value="ABK52232.1"/>
    <property type="molecule type" value="Genomic_DNA"/>
</dbReference>
<evidence type="ECO:0000256" key="5">
    <source>
        <dbReference type="SAM" id="Phobius"/>
    </source>
</evidence>
<proteinExistence type="predicted"/>
<dbReference type="Proteomes" id="UP000008221">
    <property type="component" value="Chromosome"/>
</dbReference>
<feature type="transmembrane region" description="Helical" evidence="5">
    <location>
        <begin position="169"/>
        <end position="187"/>
    </location>
</feature>
<feature type="transmembrane region" description="Helical" evidence="5">
    <location>
        <begin position="48"/>
        <end position="69"/>
    </location>
</feature>
<feature type="transmembrane region" description="Helical" evidence="5">
    <location>
        <begin position="81"/>
        <end position="99"/>
    </location>
</feature>
<feature type="transmembrane region" description="Helical" evidence="5">
    <location>
        <begin position="247"/>
        <end position="266"/>
    </location>
</feature>
<evidence type="ECO:0000256" key="2">
    <source>
        <dbReference type="ARBA" id="ARBA00022692"/>
    </source>
</evidence>
<feature type="transmembrane region" description="Helical" evidence="5">
    <location>
        <begin position="338"/>
        <end position="358"/>
    </location>
</feature>
<keyword evidence="4 5" id="KW-0472">Membrane</keyword>
<evidence type="ECO:0000313" key="8">
    <source>
        <dbReference type="Proteomes" id="UP000008221"/>
    </source>
</evidence>
<dbReference type="PANTHER" id="PTHR23542:SF1">
    <property type="entry name" value="MAJOR FACILITATOR SUPERFAMILY (MFS) PROFILE DOMAIN-CONTAINING PROTEIN"/>
    <property type="match status" value="1"/>
</dbReference>
<evidence type="ECO:0000313" key="7">
    <source>
        <dbReference type="EMBL" id="ABK52232.1"/>
    </source>
</evidence>
<dbReference type="KEGG" id="ace:Acel_0458"/>
<dbReference type="STRING" id="351607.Acel_0458"/>
<evidence type="ECO:0000256" key="3">
    <source>
        <dbReference type="ARBA" id="ARBA00022989"/>
    </source>
</evidence>
<reference evidence="7 8" key="1">
    <citation type="journal article" date="2009" name="Genome Res.">
        <title>Complete genome of the cellulolytic thermophile Acidothermus cellulolyticus 11B provides insights into its ecophysiological and evolutionary adaptations.</title>
        <authorList>
            <person name="Barabote R.D."/>
            <person name="Xie G."/>
            <person name="Leu D.H."/>
            <person name="Normand P."/>
            <person name="Necsulea A."/>
            <person name="Daubin V."/>
            <person name="Medigue C."/>
            <person name="Adney W.S."/>
            <person name="Xu X.C."/>
            <person name="Lapidus A."/>
            <person name="Parales R.E."/>
            <person name="Detter C."/>
            <person name="Pujic P."/>
            <person name="Bruce D."/>
            <person name="Lavire C."/>
            <person name="Challacombe J.F."/>
            <person name="Brettin T.S."/>
            <person name="Berry A.M."/>
        </authorList>
    </citation>
    <scope>NUCLEOTIDE SEQUENCE [LARGE SCALE GENOMIC DNA]</scope>
    <source>
        <strain evidence="8">ATCC 43068 / DSM 8971 / 11B</strain>
    </source>
</reference>
<feature type="transmembrane region" description="Helical" evidence="5">
    <location>
        <begin position="278"/>
        <end position="294"/>
    </location>
</feature>
<feature type="transmembrane region" description="Helical" evidence="5">
    <location>
        <begin position="300"/>
        <end position="317"/>
    </location>
</feature>
<dbReference type="eggNOG" id="COG2814">
    <property type="taxonomic scope" value="Bacteria"/>
</dbReference>
<dbReference type="GO" id="GO:0005886">
    <property type="term" value="C:plasma membrane"/>
    <property type="evidence" value="ECO:0007669"/>
    <property type="project" value="UniProtKB-SubCell"/>
</dbReference>
<dbReference type="AlphaFoldDB" id="A0LS22"/>
<accession>A0LS22</accession>
<feature type="transmembrane region" description="Helical" evidence="5">
    <location>
        <begin position="105"/>
        <end position="128"/>
    </location>
</feature>
<dbReference type="InterPro" id="IPR020846">
    <property type="entry name" value="MFS_dom"/>
</dbReference>
<dbReference type="InParanoid" id="A0LS22"/>
<evidence type="ECO:0000256" key="1">
    <source>
        <dbReference type="ARBA" id="ARBA00004651"/>
    </source>
</evidence>
<dbReference type="PANTHER" id="PTHR23542">
    <property type="match status" value="1"/>
</dbReference>
<feature type="domain" description="Major facilitator superfamily (MFS) profile" evidence="6">
    <location>
        <begin position="16"/>
        <end position="386"/>
    </location>
</feature>
<protein>
    <submittedName>
        <fullName evidence="7">Major facilitator superfamily MFS_1</fullName>
    </submittedName>
</protein>
<organism evidence="7 8">
    <name type="scientific">Acidothermus cellulolyticus (strain ATCC 43068 / DSM 8971 / 11B)</name>
    <dbReference type="NCBI Taxonomy" id="351607"/>
    <lineage>
        <taxon>Bacteria</taxon>
        <taxon>Bacillati</taxon>
        <taxon>Actinomycetota</taxon>
        <taxon>Actinomycetes</taxon>
        <taxon>Acidothermales</taxon>
        <taxon>Acidothermaceae</taxon>
        <taxon>Acidothermus</taxon>
    </lineage>
</organism>
<dbReference type="InterPro" id="IPR011701">
    <property type="entry name" value="MFS"/>
</dbReference>
<keyword evidence="2 5" id="KW-0812">Transmembrane</keyword>
<feature type="transmembrane region" description="Helical" evidence="5">
    <location>
        <begin position="20"/>
        <end position="42"/>
    </location>
</feature>
<name>A0LS22_ACIC1</name>
<sequence length="397" mass="40716">MRRTLSTYRDLLRTPSVLWLLGTSILGRFNQGMVGLALLLLVTEHASYAIAGAVSACYLAGSFVAGPALARLADDRGRRPVLAVSAVLFGIAMITLAVVPPRPALLCVVAAVAGLCVPPVTASIRAVLPALVTPEQRRSVFALESTIQELIFILGPPTTAMLATAGGPRLAVAAAGLLVLVGTLGFVKDPAADAGRHPTERQAAGGVLRVSGIPGVIAAGTALVAAFQAETVGVVELISGRHASANAAYTLAVVSLGSMIGGLFYGTRHRHRAELRHLLALVAAGLALVLIAPNRLVLTVLLFCWGLTIAPALSRLFERLAALAPAAARTEAFGWMGSGLTVGAALGSALGGIVVAAAGGRASIGLAVAFIALSAAICEPWPRRRLMGQLRAAFRRP</sequence>